<gene>
    <name evidence="5" type="ORF">ABB22_00385</name>
</gene>
<dbReference type="InterPro" id="IPR012373">
    <property type="entry name" value="Ferrdict_sens_TM"/>
</dbReference>
<dbReference type="EMBL" id="LDJG01000001">
    <property type="protein sequence ID" value="KRG60907.1"/>
    <property type="molecule type" value="Genomic_DNA"/>
</dbReference>
<comment type="caution">
    <text evidence="5">The sequence shown here is derived from an EMBL/GenBank/DDBJ whole genome shotgun (WGS) entry which is preliminary data.</text>
</comment>
<dbReference type="InterPro" id="IPR032623">
    <property type="entry name" value="FecR_N"/>
</dbReference>
<feature type="domain" description="FecR protein" evidence="3">
    <location>
        <begin position="122"/>
        <end position="211"/>
    </location>
</feature>
<dbReference type="PANTHER" id="PTHR30273">
    <property type="entry name" value="PERIPLASMIC SIGNAL SENSOR AND SIGMA FACTOR ACTIVATOR FECR-RELATED"/>
    <property type="match status" value="1"/>
</dbReference>
<keyword evidence="6" id="KW-1185">Reference proteome</keyword>
<feature type="domain" description="FecR N-terminal" evidence="4">
    <location>
        <begin position="12"/>
        <end position="54"/>
    </location>
</feature>
<keyword evidence="2" id="KW-1133">Transmembrane helix</keyword>
<dbReference type="Gene3D" id="3.55.50.30">
    <property type="match status" value="1"/>
</dbReference>
<dbReference type="Pfam" id="PF04773">
    <property type="entry name" value="FecR"/>
    <property type="match status" value="1"/>
</dbReference>
<feature type="transmembrane region" description="Helical" evidence="2">
    <location>
        <begin position="94"/>
        <end position="116"/>
    </location>
</feature>
<dbReference type="PANTHER" id="PTHR30273:SF2">
    <property type="entry name" value="PROTEIN FECR"/>
    <property type="match status" value="1"/>
</dbReference>
<evidence type="ECO:0000256" key="2">
    <source>
        <dbReference type="SAM" id="Phobius"/>
    </source>
</evidence>
<accession>A0ABR5NPM3</accession>
<reference evidence="5 6" key="1">
    <citation type="submission" date="2015-05" db="EMBL/GenBank/DDBJ databases">
        <title>Genome sequencing and analysis of members of genus Stenotrophomonas.</title>
        <authorList>
            <person name="Patil P.P."/>
            <person name="Midha S."/>
            <person name="Patil P.B."/>
        </authorList>
    </citation>
    <scope>NUCLEOTIDE SEQUENCE [LARGE SCALE GENOMIC DNA]</scope>
    <source>
        <strain evidence="5 6">DSM 12575</strain>
    </source>
</reference>
<sequence length="331" mass="35359">MDGRESSREIEQAAASWVARMDRSPLSAGDQERLRRWLAGDARRRGALLRAKALWLQAGALGDTSRLHGPAAGPGNAAPPALPRPRQGGNRRRALLRWSSAAAASLLLAVLVFVSIPVPTAYATAKGEMRRVPLSDGSTLTLNTQSLVRIHEEHGQLRVKVVRGEVFFEAAANAMPMRVEIDGHRFDANAATFAVRRLEGQPAQLVVQNGRLDAVGADGSFAAVGANMRLSMPTGHGKAGSTPLSATDLQQELAWRDGKIAFRGEPLGDAVRSFSRYSDTRLVIADPELAGEPITGLFAANNPVGFARAVAAVFGARVRQQEGVVIVSREL</sequence>
<name>A0ABR5NPM3_9GAMM</name>
<dbReference type="Pfam" id="PF16220">
    <property type="entry name" value="DUF4880"/>
    <property type="match status" value="1"/>
</dbReference>
<evidence type="ECO:0000256" key="1">
    <source>
        <dbReference type="SAM" id="MobiDB-lite"/>
    </source>
</evidence>
<keyword evidence="2" id="KW-0472">Membrane</keyword>
<dbReference type="Proteomes" id="UP000050902">
    <property type="component" value="Unassembled WGS sequence"/>
</dbReference>
<evidence type="ECO:0000259" key="4">
    <source>
        <dbReference type="Pfam" id="PF16220"/>
    </source>
</evidence>
<protein>
    <recommendedName>
        <fullName evidence="7">DUF4880 domain-containing protein</fullName>
    </recommendedName>
</protein>
<dbReference type="InterPro" id="IPR006860">
    <property type="entry name" value="FecR"/>
</dbReference>
<organism evidence="5 6">
    <name type="scientific">Stenotrophomonas nitritireducens</name>
    <dbReference type="NCBI Taxonomy" id="83617"/>
    <lineage>
        <taxon>Bacteria</taxon>
        <taxon>Pseudomonadati</taxon>
        <taxon>Pseudomonadota</taxon>
        <taxon>Gammaproteobacteria</taxon>
        <taxon>Lysobacterales</taxon>
        <taxon>Lysobacteraceae</taxon>
        <taxon>Stenotrophomonas</taxon>
    </lineage>
</organism>
<evidence type="ECO:0000313" key="6">
    <source>
        <dbReference type="Proteomes" id="UP000050902"/>
    </source>
</evidence>
<keyword evidence="2" id="KW-0812">Transmembrane</keyword>
<evidence type="ECO:0000259" key="3">
    <source>
        <dbReference type="Pfam" id="PF04773"/>
    </source>
</evidence>
<dbReference type="Gene3D" id="2.60.120.1440">
    <property type="match status" value="1"/>
</dbReference>
<evidence type="ECO:0000313" key="5">
    <source>
        <dbReference type="EMBL" id="KRG60907.1"/>
    </source>
</evidence>
<dbReference type="PIRSF" id="PIRSF018266">
    <property type="entry name" value="FecR"/>
    <property type="match status" value="1"/>
</dbReference>
<dbReference type="RefSeq" id="WP_055767799.1">
    <property type="nucleotide sequence ID" value="NZ_LDJG01000001.1"/>
</dbReference>
<evidence type="ECO:0008006" key="7">
    <source>
        <dbReference type="Google" id="ProtNLM"/>
    </source>
</evidence>
<feature type="region of interest" description="Disordered" evidence="1">
    <location>
        <begin position="66"/>
        <end position="90"/>
    </location>
</feature>
<feature type="compositionally biased region" description="Low complexity" evidence="1">
    <location>
        <begin position="69"/>
        <end position="88"/>
    </location>
</feature>
<proteinExistence type="predicted"/>